<evidence type="ECO:0000256" key="2">
    <source>
        <dbReference type="ARBA" id="ARBA00022801"/>
    </source>
</evidence>
<accession>A0A2T5HDT0</accession>
<keyword evidence="2 4" id="KW-0378">Hydrolase</keyword>
<comment type="caution">
    <text evidence="4">The sequence shown here is derived from an EMBL/GenBank/DDBJ whole genome shotgun (WGS) entry which is preliminary data.</text>
</comment>
<dbReference type="InterPro" id="IPR003010">
    <property type="entry name" value="C-N_Hydrolase"/>
</dbReference>
<dbReference type="PANTHER" id="PTHR23088:SF27">
    <property type="entry name" value="DEAMINATED GLUTATHIONE AMIDASE"/>
    <property type="match status" value="1"/>
</dbReference>
<evidence type="ECO:0000259" key="3">
    <source>
        <dbReference type="PROSITE" id="PS50263"/>
    </source>
</evidence>
<gene>
    <name evidence="4" type="ORF">C8N42_11174</name>
</gene>
<sequence>MLRVGLITLNSSDDPLANLPITQGYVNAAADAGAQIVMTPEVTNCVSSSRAHQKEVLCHEAEDPTLAALRETARLRGIWVLIGSLGLKTDDPDGRFANRSFLISPDGEIAARYDKIHMFDVDVSETERYRESDGYRPGERAVVATTPFAKIGMTICYDLRFPYLHRTLAKADAEIITQPAAFTAVTGAAHWHSLLRARAIETGCFILAPAQTGHHREKVDVNRRTYGHSLAVSPWGEVIYDGGIEPGWGLVEIDLAEVTKARKRIPALLHDREFRVET</sequence>
<dbReference type="AlphaFoldDB" id="A0A2T5HDT0"/>
<dbReference type="PROSITE" id="PS01227">
    <property type="entry name" value="UPF0012"/>
    <property type="match status" value="1"/>
</dbReference>
<comment type="similarity">
    <text evidence="1">Belongs to the carbon-nitrogen hydrolase superfamily. NIT1/NIT2 family.</text>
</comment>
<organism evidence="4 5">
    <name type="scientific">Celeribacter persicus</name>
    <dbReference type="NCBI Taxonomy" id="1651082"/>
    <lineage>
        <taxon>Bacteria</taxon>
        <taxon>Pseudomonadati</taxon>
        <taxon>Pseudomonadota</taxon>
        <taxon>Alphaproteobacteria</taxon>
        <taxon>Rhodobacterales</taxon>
        <taxon>Roseobacteraceae</taxon>
        <taxon>Celeribacter</taxon>
    </lineage>
</organism>
<evidence type="ECO:0000313" key="5">
    <source>
        <dbReference type="Proteomes" id="UP000244077"/>
    </source>
</evidence>
<dbReference type="InterPro" id="IPR045254">
    <property type="entry name" value="Nit1/2_C-N_Hydrolase"/>
</dbReference>
<keyword evidence="5" id="KW-1185">Reference proteome</keyword>
<dbReference type="InterPro" id="IPR001110">
    <property type="entry name" value="UPF0012_CS"/>
</dbReference>
<proteinExistence type="inferred from homology"/>
<dbReference type="Proteomes" id="UP000244077">
    <property type="component" value="Unassembled WGS sequence"/>
</dbReference>
<dbReference type="SUPFAM" id="SSF56317">
    <property type="entry name" value="Carbon-nitrogen hydrolase"/>
    <property type="match status" value="1"/>
</dbReference>
<dbReference type="PROSITE" id="PS50263">
    <property type="entry name" value="CN_HYDROLASE"/>
    <property type="match status" value="1"/>
</dbReference>
<evidence type="ECO:0000313" key="4">
    <source>
        <dbReference type="EMBL" id="PTQ69725.1"/>
    </source>
</evidence>
<dbReference type="RefSeq" id="WP_107817224.1">
    <property type="nucleotide sequence ID" value="NZ_QAOH01000011.1"/>
</dbReference>
<name>A0A2T5HDT0_9RHOB</name>
<protein>
    <submittedName>
        <fullName evidence="4">Putative amidohydrolase</fullName>
    </submittedName>
</protein>
<dbReference type="Pfam" id="PF00795">
    <property type="entry name" value="CN_hydrolase"/>
    <property type="match status" value="1"/>
</dbReference>
<feature type="domain" description="CN hydrolase" evidence="3">
    <location>
        <begin position="2"/>
        <end position="255"/>
    </location>
</feature>
<dbReference type="PANTHER" id="PTHR23088">
    <property type="entry name" value="NITRILASE-RELATED"/>
    <property type="match status" value="1"/>
</dbReference>
<dbReference type="EMBL" id="QAOH01000011">
    <property type="protein sequence ID" value="PTQ69725.1"/>
    <property type="molecule type" value="Genomic_DNA"/>
</dbReference>
<dbReference type="GO" id="GO:0016811">
    <property type="term" value="F:hydrolase activity, acting on carbon-nitrogen (but not peptide) bonds, in linear amides"/>
    <property type="evidence" value="ECO:0007669"/>
    <property type="project" value="InterPro"/>
</dbReference>
<evidence type="ECO:0000256" key="1">
    <source>
        <dbReference type="ARBA" id="ARBA00010613"/>
    </source>
</evidence>
<reference evidence="4 5" key="1">
    <citation type="submission" date="2018-04" db="EMBL/GenBank/DDBJ databases">
        <title>Genomic Encyclopedia of Archaeal and Bacterial Type Strains, Phase II (KMG-II): from individual species to whole genera.</title>
        <authorList>
            <person name="Goeker M."/>
        </authorList>
    </citation>
    <scope>NUCLEOTIDE SEQUENCE [LARGE SCALE GENOMIC DNA]</scope>
    <source>
        <strain evidence="4 5">DSM 100434</strain>
    </source>
</reference>
<dbReference type="Gene3D" id="3.60.110.10">
    <property type="entry name" value="Carbon-nitrogen hydrolase"/>
    <property type="match status" value="1"/>
</dbReference>
<dbReference type="InterPro" id="IPR036526">
    <property type="entry name" value="C-N_Hydrolase_sf"/>
</dbReference>
<dbReference type="CDD" id="cd07572">
    <property type="entry name" value="nit"/>
    <property type="match status" value="1"/>
</dbReference>
<dbReference type="OrthoDB" id="9811121at2"/>